<dbReference type="Pfam" id="PF05100">
    <property type="entry name" value="Phage_tail_L"/>
    <property type="match status" value="1"/>
</dbReference>
<dbReference type="GO" id="GO:0046718">
    <property type="term" value="P:symbiont entry into host cell"/>
    <property type="evidence" value="ECO:0007669"/>
    <property type="project" value="InterPro"/>
</dbReference>
<protein>
    <submittedName>
        <fullName evidence="1">Phage minor tail protein L</fullName>
    </submittedName>
</protein>
<dbReference type="AlphaFoldDB" id="A0AAJ1YE88"/>
<dbReference type="Proteomes" id="UP001224622">
    <property type="component" value="Unassembled WGS sequence"/>
</dbReference>
<dbReference type="InterPro" id="IPR006487">
    <property type="entry name" value="Phage_lambda_L"/>
</dbReference>
<proteinExistence type="predicted"/>
<reference evidence="1" key="1">
    <citation type="submission" date="2023-08" db="EMBL/GenBank/DDBJ databases">
        <title>The Comparative Genomic Analysis of Yersiniaceae from Polar Regions.</title>
        <authorList>
            <person name="Goncharov A."/>
            <person name="Aslanov B."/>
            <person name="Kolodzhieva V."/>
            <person name="Azarov D."/>
            <person name="Mochov A."/>
            <person name="Lebedeva E."/>
        </authorList>
    </citation>
    <scope>NUCLEOTIDE SEQUENCE</scope>
    <source>
        <strain evidence="1">Vf</strain>
    </source>
</reference>
<dbReference type="GO" id="GO:0030430">
    <property type="term" value="C:host cell cytoplasm"/>
    <property type="evidence" value="ECO:0007669"/>
    <property type="project" value="InterPro"/>
</dbReference>
<name>A0AAJ1YE88_SERFO</name>
<dbReference type="EMBL" id="JAVIGA010000024">
    <property type="protein sequence ID" value="MDQ9128548.1"/>
    <property type="molecule type" value="Genomic_DNA"/>
</dbReference>
<organism evidence="1 2">
    <name type="scientific">Serratia fonticola</name>
    <dbReference type="NCBI Taxonomy" id="47917"/>
    <lineage>
        <taxon>Bacteria</taxon>
        <taxon>Pseudomonadati</taxon>
        <taxon>Pseudomonadota</taxon>
        <taxon>Gammaproteobacteria</taxon>
        <taxon>Enterobacterales</taxon>
        <taxon>Yersiniaceae</taxon>
        <taxon>Serratia</taxon>
    </lineage>
</organism>
<comment type="caution">
    <text evidence="1">The sequence shown here is derived from an EMBL/GenBank/DDBJ whole genome shotgun (WGS) entry which is preliminary data.</text>
</comment>
<evidence type="ECO:0000313" key="2">
    <source>
        <dbReference type="Proteomes" id="UP001224622"/>
    </source>
</evidence>
<accession>A0AAJ1YE88</accession>
<evidence type="ECO:0000313" key="1">
    <source>
        <dbReference type="EMBL" id="MDQ9128548.1"/>
    </source>
</evidence>
<dbReference type="NCBIfam" id="TIGR01600">
    <property type="entry name" value="phage_tail_L"/>
    <property type="match status" value="1"/>
</dbReference>
<dbReference type="GO" id="GO:0051536">
    <property type="term" value="F:iron-sulfur cluster binding"/>
    <property type="evidence" value="ECO:0007669"/>
    <property type="project" value="InterPro"/>
</dbReference>
<dbReference type="RefSeq" id="WP_309048084.1">
    <property type="nucleotide sequence ID" value="NZ_JAVIGA010000024.1"/>
</dbReference>
<gene>
    <name evidence="1" type="ORF">RDT67_19200</name>
</gene>
<sequence>MSINADHQVLEPGSKIRLLEVDGSQFSGPELYFHSHPIPFTPAELEKAGDDPAKLPAKSIWFGGREYKPWPVEIEGLEVTSDGTAPSPTLSVGNIDGTVGSMCLAYQNLAMFKVTIRDTYAHYLDARNFPEGNPEADPTQEKVDVWYIDRKISGSNTGIQFALSSPADLQGIMIPTRQIHSLCTWCIRGQYRGASCGYTGTKYFDADGKPVSDPSKDACSGLLSTGCEPRWGKGNPLPFGGFPGSALLKR</sequence>